<evidence type="ECO:0000259" key="5">
    <source>
        <dbReference type="PROSITE" id="PS50405"/>
    </source>
</evidence>
<dbReference type="GO" id="GO:0005737">
    <property type="term" value="C:cytoplasm"/>
    <property type="evidence" value="ECO:0007669"/>
    <property type="project" value="UniProtKB-ARBA"/>
</dbReference>
<feature type="domain" description="GST C-terminal" evidence="5">
    <location>
        <begin position="89"/>
        <end position="230"/>
    </location>
</feature>
<dbReference type="Pfam" id="PF13409">
    <property type="entry name" value="GST_N_2"/>
    <property type="match status" value="1"/>
</dbReference>
<dbReference type="PATRIC" id="fig|104102.7.peg.2689"/>
<comment type="catalytic activity">
    <reaction evidence="3">
        <text>RX + glutathione = an S-substituted glutathione + a halide anion + H(+)</text>
        <dbReference type="Rhea" id="RHEA:16437"/>
        <dbReference type="ChEBI" id="CHEBI:15378"/>
        <dbReference type="ChEBI" id="CHEBI:16042"/>
        <dbReference type="ChEBI" id="CHEBI:17792"/>
        <dbReference type="ChEBI" id="CHEBI:57925"/>
        <dbReference type="ChEBI" id="CHEBI:90779"/>
        <dbReference type="EC" id="2.5.1.18"/>
    </reaction>
</comment>
<evidence type="ECO:0000313" key="7">
    <source>
        <dbReference type="Proteomes" id="UP000029448"/>
    </source>
</evidence>
<dbReference type="PANTHER" id="PTHR44051:SF9">
    <property type="entry name" value="GLUTATHIONE S-TRANSFERASE 1"/>
    <property type="match status" value="1"/>
</dbReference>
<dbReference type="CDD" id="cd03189">
    <property type="entry name" value="GST_C_GTT1_like"/>
    <property type="match status" value="1"/>
</dbReference>
<dbReference type="SFLD" id="SFLDG00358">
    <property type="entry name" value="Main_(cytGST)"/>
    <property type="match status" value="1"/>
</dbReference>
<dbReference type="Gene3D" id="1.20.1050.10">
    <property type="match status" value="1"/>
</dbReference>
<sequence>MITVHHLDNSRSQRVLWLLEELELPYDIQFYKRDPKTMMAPKSLQAIHPLGKSPVITDTDGNVTLAESGAIMEYLINKYGNGRLAPARDTPEYVRFIYWLHYAEGSAMPPLLLKLIFGMLPKQAPLPFRPFAFLISKGAQTGFINPQVKLHMDYWERRLSESEWFAGSDFTAADIQMSFPLEAAAARAGATDNRPHVRAFLRCIHGRPAYQRALQRGGAYVYASEGRTSSS</sequence>
<dbReference type="FunFam" id="3.40.30.10:FF:000156">
    <property type="entry name" value="Glutathione S-transferase 1"/>
    <property type="match status" value="1"/>
</dbReference>
<accession>A0A094ZG56</accession>
<organism evidence="6 7">
    <name type="scientific">Acetobacter tropicalis</name>
    <dbReference type="NCBI Taxonomy" id="104102"/>
    <lineage>
        <taxon>Bacteria</taxon>
        <taxon>Pseudomonadati</taxon>
        <taxon>Pseudomonadota</taxon>
        <taxon>Alphaproteobacteria</taxon>
        <taxon>Acetobacterales</taxon>
        <taxon>Acetobacteraceae</taxon>
        <taxon>Acetobacter</taxon>
    </lineage>
</organism>
<evidence type="ECO:0000256" key="1">
    <source>
        <dbReference type="ARBA" id="ARBA00012452"/>
    </source>
</evidence>
<dbReference type="Gene3D" id="3.40.30.10">
    <property type="entry name" value="Glutaredoxin"/>
    <property type="match status" value="1"/>
</dbReference>
<reference evidence="6 7" key="1">
    <citation type="submission" date="2014-06" db="EMBL/GenBank/DDBJ databases">
        <title>Functional and comparative genomic analyses of the Drosophila gut microbiota identify candidate symbiosis factors.</title>
        <authorList>
            <person name="Newell P.D."/>
            <person name="Chaston J.M."/>
            <person name="Douglas A.E."/>
        </authorList>
    </citation>
    <scope>NUCLEOTIDE SEQUENCE [LARGE SCALE GENOMIC DNA]</scope>
    <source>
        <strain evidence="6 7">DmCS_006</strain>
    </source>
</reference>
<dbReference type="InterPro" id="IPR036282">
    <property type="entry name" value="Glutathione-S-Trfase_C_sf"/>
</dbReference>
<dbReference type="InterPro" id="IPR010987">
    <property type="entry name" value="Glutathione-S-Trfase_C-like"/>
</dbReference>
<dbReference type="RefSeq" id="WP_035381521.1">
    <property type="nucleotide sequence ID" value="NZ_JACAOJ010000060.1"/>
</dbReference>
<evidence type="ECO:0000259" key="4">
    <source>
        <dbReference type="PROSITE" id="PS50404"/>
    </source>
</evidence>
<comment type="caution">
    <text evidence="6">The sequence shown here is derived from an EMBL/GenBank/DDBJ whole genome shotgun (WGS) entry which is preliminary data.</text>
</comment>
<dbReference type="GeneID" id="89478252"/>
<protein>
    <recommendedName>
        <fullName evidence="1">glutathione transferase</fullName>
        <ecNumber evidence="1">2.5.1.18</ecNumber>
    </recommendedName>
</protein>
<evidence type="ECO:0000256" key="2">
    <source>
        <dbReference type="ARBA" id="ARBA00022679"/>
    </source>
</evidence>
<dbReference type="InterPro" id="IPR004045">
    <property type="entry name" value="Glutathione_S-Trfase_N"/>
</dbReference>
<dbReference type="CDD" id="cd03046">
    <property type="entry name" value="GST_N_GTT1_like"/>
    <property type="match status" value="1"/>
</dbReference>
<dbReference type="EC" id="2.5.1.18" evidence="1"/>
<feature type="domain" description="GST N-terminal" evidence="4">
    <location>
        <begin position="1"/>
        <end position="83"/>
    </location>
</feature>
<dbReference type="SFLD" id="SFLDS00019">
    <property type="entry name" value="Glutathione_Transferase_(cytos"/>
    <property type="match status" value="1"/>
</dbReference>
<name>A0A094ZG56_9PROT</name>
<dbReference type="SUPFAM" id="SSF52833">
    <property type="entry name" value="Thioredoxin-like"/>
    <property type="match status" value="1"/>
</dbReference>
<dbReference type="GO" id="GO:0004601">
    <property type="term" value="F:peroxidase activity"/>
    <property type="evidence" value="ECO:0007669"/>
    <property type="project" value="UniProtKB-ARBA"/>
</dbReference>
<dbReference type="GO" id="GO:0004364">
    <property type="term" value="F:glutathione transferase activity"/>
    <property type="evidence" value="ECO:0007669"/>
    <property type="project" value="UniProtKB-EC"/>
</dbReference>
<gene>
    <name evidence="6" type="ORF">AtDm6_2725</name>
</gene>
<dbReference type="InterPro" id="IPR036249">
    <property type="entry name" value="Thioredoxin-like_sf"/>
</dbReference>
<dbReference type="SFLD" id="SFLDG01150">
    <property type="entry name" value="Main.1:_Beta-like"/>
    <property type="match status" value="1"/>
</dbReference>
<dbReference type="InterPro" id="IPR040079">
    <property type="entry name" value="Glutathione_S-Trfase"/>
</dbReference>
<keyword evidence="7" id="KW-1185">Reference proteome</keyword>
<dbReference type="InterPro" id="IPR004046">
    <property type="entry name" value="GST_C"/>
</dbReference>
<dbReference type="SUPFAM" id="SSF47616">
    <property type="entry name" value="GST C-terminal domain-like"/>
    <property type="match status" value="1"/>
</dbReference>
<evidence type="ECO:0000313" key="6">
    <source>
        <dbReference type="EMBL" id="KGB21581.1"/>
    </source>
</evidence>
<dbReference type="STRING" id="104102.AtDm6_2725"/>
<dbReference type="Proteomes" id="UP000029448">
    <property type="component" value="Unassembled WGS sequence"/>
</dbReference>
<dbReference type="AlphaFoldDB" id="A0A094ZG56"/>
<keyword evidence="2 6" id="KW-0808">Transferase</keyword>
<dbReference type="PROSITE" id="PS50404">
    <property type="entry name" value="GST_NTER"/>
    <property type="match status" value="1"/>
</dbReference>
<dbReference type="PANTHER" id="PTHR44051">
    <property type="entry name" value="GLUTATHIONE S-TRANSFERASE-RELATED"/>
    <property type="match status" value="1"/>
</dbReference>
<dbReference type="EMBL" id="JOKM01000094">
    <property type="protein sequence ID" value="KGB21581.1"/>
    <property type="molecule type" value="Genomic_DNA"/>
</dbReference>
<evidence type="ECO:0000256" key="3">
    <source>
        <dbReference type="ARBA" id="ARBA00047960"/>
    </source>
</evidence>
<dbReference type="Pfam" id="PF14497">
    <property type="entry name" value="GST_C_3"/>
    <property type="match status" value="1"/>
</dbReference>
<dbReference type="PROSITE" id="PS50405">
    <property type="entry name" value="GST_CTER"/>
    <property type="match status" value="1"/>
</dbReference>
<proteinExistence type="predicted"/>